<organism evidence="3">
    <name type="scientific">Brassica campestris</name>
    <name type="common">Field mustard</name>
    <dbReference type="NCBI Taxonomy" id="3711"/>
    <lineage>
        <taxon>Eukaryota</taxon>
        <taxon>Viridiplantae</taxon>
        <taxon>Streptophyta</taxon>
        <taxon>Embryophyta</taxon>
        <taxon>Tracheophyta</taxon>
        <taxon>Spermatophyta</taxon>
        <taxon>Magnoliopsida</taxon>
        <taxon>eudicotyledons</taxon>
        <taxon>Gunneridae</taxon>
        <taxon>Pentapetalae</taxon>
        <taxon>rosids</taxon>
        <taxon>malvids</taxon>
        <taxon>Brassicales</taxon>
        <taxon>Brassicaceae</taxon>
        <taxon>Brassiceae</taxon>
        <taxon>Brassica</taxon>
    </lineage>
</organism>
<feature type="compositionally biased region" description="Low complexity" evidence="1">
    <location>
        <begin position="125"/>
        <end position="137"/>
    </location>
</feature>
<accession>A0A3P6CH82</accession>
<protein>
    <submittedName>
        <fullName evidence="2">Uncharacterized protein</fullName>
    </submittedName>
</protein>
<feature type="region of interest" description="Disordered" evidence="1">
    <location>
        <begin position="98"/>
        <end position="145"/>
    </location>
</feature>
<dbReference type="AlphaFoldDB" id="A0A3P6CH82"/>
<feature type="region of interest" description="Disordered" evidence="1">
    <location>
        <begin position="463"/>
        <end position="489"/>
    </location>
</feature>
<dbReference type="EMBL" id="LR031576">
    <property type="protein sequence ID" value="VDD12364.1"/>
    <property type="molecule type" value="Genomic_DNA"/>
</dbReference>
<gene>
    <name evidence="3" type="ORF">BRAA04T16927Z</name>
    <name evidence="2" type="ORF">BRAPAZ1V2_A04P13900.2</name>
</gene>
<dbReference type="PANTHER" id="PTHR48435">
    <property type="entry name" value="POLYPROTEIN"/>
    <property type="match status" value="1"/>
</dbReference>
<dbReference type="PANTHER" id="PTHR48435:SF1">
    <property type="entry name" value="POLYPROTEIN"/>
    <property type="match status" value="1"/>
</dbReference>
<evidence type="ECO:0000313" key="3">
    <source>
        <dbReference type="EMBL" id="VDD12364.1"/>
    </source>
</evidence>
<feature type="region of interest" description="Disordered" evidence="1">
    <location>
        <begin position="172"/>
        <end position="226"/>
    </location>
</feature>
<evidence type="ECO:0000313" key="2">
    <source>
        <dbReference type="EMBL" id="CAG7906489.1"/>
    </source>
</evidence>
<dbReference type="InterPro" id="IPR053098">
    <property type="entry name" value="Petuviruses_polyprotein"/>
</dbReference>
<dbReference type="EMBL" id="LS974620">
    <property type="protein sequence ID" value="CAG7906489.1"/>
    <property type="molecule type" value="Genomic_DNA"/>
</dbReference>
<name>A0A3P6CH82_BRACM</name>
<dbReference type="Proteomes" id="UP000694005">
    <property type="component" value="Chromosome A04"/>
</dbReference>
<proteinExistence type="predicted"/>
<feature type="compositionally biased region" description="Polar residues" evidence="1">
    <location>
        <begin position="174"/>
        <end position="219"/>
    </location>
</feature>
<dbReference type="Gramene" id="A04p13900.2_BraZ1">
    <property type="protein sequence ID" value="A04p13900.2_BraZ1.CDS"/>
    <property type="gene ID" value="A04g13900.2_BraZ1"/>
</dbReference>
<reference evidence="3" key="1">
    <citation type="submission" date="2018-11" db="EMBL/GenBank/DDBJ databases">
        <authorList>
            <consortium name="Genoscope - CEA"/>
            <person name="William W."/>
        </authorList>
    </citation>
    <scope>NUCLEOTIDE SEQUENCE</scope>
</reference>
<evidence type="ECO:0000256" key="1">
    <source>
        <dbReference type="SAM" id="MobiDB-lite"/>
    </source>
</evidence>
<sequence>MMTMAKHMMANTTQFRNKEAETTSLKYQLRDLQRCLESMVQNQQTNAYFDPLGGTPSSIPMYQGSYSHGFLFGQQTQKTRSTVSSFLSSDKVFTSRYGSTSTNYHTKTTRSKPQRSKESEFQVNPSKKPTLTSSSSHESVKDSKMKEKDIGIIEFSMANLLNNLSEIPELPVQKDQQPLSSQQITRISHYSDTNSSDYETESNDSSLPRQFTIGEGSNTPKKEPDINEVYSSDEEMNYAPPNQPPNQKIPTKQFFSKTMVFTFDDIPFEKWNDRLDEFHAWMNSEAITSPLQLTRRYYALNGLNNPSLKHMYKTPYIIYLSSIDDYLSQQTRLYIRDQGQTIEEISIGQIQQYVFRTLDKLCKQKEFWTEFMDRSKQLSKIYSRPDLSIKCSKSKKSCSCDLQEKHRRFKKRFSRRPDRNECHTIISHSFVPNWFYYPIDYQMSLDEDLQFYLDKSDKPQVVKRAQKKEKRNSESQECPPEYFQDAQLPDDSMNIDEVGRMFNIDINDDSQQPQEKEPENVYEYPRDVFECPDDHYGCCEKHIIEFEKDH</sequence>